<dbReference type="PANTHER" id="PTHR28255:SF1">
    <property type="entry name" value="UPF0303 PROTEIN YBR137W"/>
    <property type="match status" value="1"/>
</dbReference>
<organism evidence="2 3">
    <name type="scientific">Burkholderia multivorans CGD2</name>
    <dbReference type="NCBI Taxonomy" id="513052"/>
    <lineage>
        <taxon>Bacteria</taxon>
        <taxon>Pseudomonadati</taxon>
        <taxon>Pseudomonadota</taxon>
        <taxon>Betaproteobacteria</taxon>
        <taxon>Burkholderiales</taxon>
        <taxon>Burkholderiaceae</taxon>
        <taxon>Burkholderia</taxon>
        <taxon>Burkholderia cepacia complex</taxon>
    </lineage>
</organism>
<dbReference type="InterPro" id="IPR005624">
    <property type="entry name" value="PduO/GlcC-like"/>
</dbReference>
<feature type="region of interest" description="Disordered" evidence="1">
    <location>
        <begin position="1"/>
        <end position="23"/>
    </location>
</feature>
<proteinExistence type="predicted"/>
<reference evidence="2 3" key="1">
    <citation type="journal article" date="2012" name="J. Bacteriol.">
        <title>Draft Genome Sequence Determination for Cystic Fibrosis and Chronic Granulomatous Disease Burkholderia multivorans Isolates.</title>
        <authorList>
            <person name="Varga J.J."/>
            <person name="Losada L."/>
            <person name="Zelazny A.M."/>
            <person name="Brinkac L."/>
            <person name="Harkins D."/>
            <person name="Radune D."/>
            <person name="Hostetler J."/>
            <person name="Sampaio E.P."/>
            <person name="Ronning C.M."/>
            <person name="Nierman W.C."/>
            <person name="Greenberg D.E."/>
            <person name="Holland S.M."/>
            <person name="Goldberg J.B."/>
        </authorList>
    </citation>
    <scope>NUCLEOTIDE SEQUENCE [LARGE SCALE GENOMIC DNA]</scope>
    <source>
        <strain evidence="2 3">CGD2</strain>
    </source>
</reference>
<dbReference type="SUPFAM" id="SSF143744">
    <property type="entry name" value="GlcG-like"/>
    <property type="match status" value="1"/>
</dbReference>
<evidence type="ECO:0000256" key="1">
    <source>
        <dbReference type="SAM" id="MobiDB-lite"/>
    </source>
</evidence>
<dbReference type="Proteomes" id="UP000004535">
    <property type="component" value="Unassembled WGS sequence"/>
</dbReference>
<name>B9BN39_9BURK</name>
<dbReference type="AlphaFoldDB" id="B9BN39"/>
<dbReference type="InterPro" id="IPR038084">
    <property type="entry name" value="PduO/GlcC-like_sf"/>
</dbReference>
<dbReference type="InterPro" id="IPR010371">
    <property type="entry name" value="YBR137W-like"/>
</dbReference>
<accession>B9BN39</accession>
<evidence type="ECO:0000313" key="2">
    <source>
        <dbReference type="EMBL" id="EEE08049.1"/>
    </source>
</evidence>
<comment type="caution">
    <text evidence="2">The sequence shown here is derived from an EMBL/GenBank/DDBJ whole genome shotgun (WGS) entry which is preliminary data.</text>
</comment>
<dbReference type="EMBL" id="ACFC01000003">
    <property type="protein sequence ID" value="EEE08049.1"/>
    <property type="molecule type" value="Genomic_DNA"/>
</dbReference>
<dbReference type="Gene3D" id="3.30.450.150">
    <property type="entry name" value="Haem-degrading domain"/>
    <property type="match status" value="1"/>
</dbReference>
<dbReference type="PANTHER" id="PTHR28255">
    <property type="match status" value="1"/>
</dbReference>
<protein>
    <recommendedName>
        <fullName evidence="4">Heme-degrading domain-containing protein</fullName>
    </recommendedName>
</protein>
<gene>
    <name evidence="2" type="ORF">BURMUCGD2_2266</name>
</gene>
<sequence length="192" mass="20333">MDARRDTGPLSATPRLRRPRNRTATEAAMGMPFTHREPAPFDDDAADVTLPCFNADVARRLGEIATNLARRRGQPIAVGIVGTHAPLFYCALDGSGAADCEAIRRRQNTVLRFALSSRAVGATFRRTGQSLQSLGLSADDYALDGGGVPLRIAGARLVGALAIAGLDAERNHALAVESLRWHVGTHALAIGA</sequence>
<dbReference type="NCBIfam" id="NF002697">
    <property type="entry name" value="PRK02487.1-6"/>
    <property type="match status" value="1"/>
</dbReference>
<evidence type="ECO:0008006" key="4">
    <source>
        <dbReference type="Google" id="ProtNLM"/>
    </source>
</evidence>
<dbReference type="Pfam" id="PF03928">
    <property type="entry name" value="HbpS-like"/>
    <property type="match status" value="1"/>
</dbReference>
<evidence type="ECO:0000313" key="3">
    <source>
        <dbReference type="Proteomes" id="UP000004535"/>
    </source>
</evidence>